<evidence type="ECO:0000313" key="2">
    <source>
        <dbReference type="Proteomes" id="UP001163336"/>
    </source>
</evidence>
<keyword evidence="2" id="KW-1185">Reference proteome</keyword>
<dbReference type="RefSeq" id="WP_281910892.1">
    <property type="nucleotide sequence ID" value="NZ_AP026966.1"/>
</dbReference>
<dbReference type="Proteomes" id="UP001163336">
    <property type="component" value="Chromosome"/>
</dbReference>
<name>A0ABM8CDA2_9BURK</name>
<proteinExistence type="predicted"/>
<gene>
    <name evidence="1" type="ORF">MasN3_47880</name>
</gene>
<organism evidence="1 2">
    <name type="scientific">Massilia varians</name>
    <dbReference type="NCBI Taxonomy" id="457921"/>
    <lineage>
        <taxon>Bacteria</taxon>
        <taxon>Pseudomonadati</taxon>
        <taxon>Pseudomonadota</taxon>
        <taxon>Betaproteobacteria</taxon>
        <taxon>Burkholderiales</taxon>
        <taxon>Oxalobacteraceae</taxon>
        <taxon>Telluria group</taxon>
        <taxon>Massilia</taxon>
    </lineage>
</organism>
<evidence type="ECO:0000313" key="1">
    <source>
        <dbReference type="EMBL" id="BDT61294.1"/>
    </source>
</evidence>
<reference evidence="1" key="1">
    <citation type="submission" date="2022-11" db="EMBL/GenBank/DDBJ databases">
        <title>Isolation and characterization of PLA-degrading bacterium Massilia sp. from Antarctic soil.</title>
        <authorList>
            <person name="Sato K."/>
            <person name="Gomez-Fuentes C."/>
            <person name="Ahmad S.A."/>
            <person name="Zulkharnain A."/>
        </authorList>
    </citation>
    <scope>NUCLEOTIDE SEQUENCE</scope>
    <source>
        <strain evidence="1">N-3</strain>
    </source>
</reference>
<protein>
    <submittedName>
        <fullName evidence="1">Uncharacterized protein</fullName>
    </submittedName>
</protein>
<sequence>MPDRRKARFDVDHITAPALKLMKAAVLHANEHREVQRHTMSTEKLCQLAGLPTLNNLELRLLLNEARKVLGDTEDASWPVFRDIWMHTQHVSFEICDLTFNESLLKKLSMQPN</sequence>
<accession>A0ABM8CDA2</accession>
<dbReference type="EMBL" id="AP026966">
    <property type="protein sequence ID" value="BDT61294.1"/>
    <property type="molecule type" value="Genomic_DNA"/>
</dbReference>